<dbReference type="OrthoDB" id="446368at2759"/>
<comment type="similarity">
    <text evidence="7">Belongs to the major facilitator superfamily. DHA1 family. Polyamines/proton antiporter (TC 2.A.1.2.16) subfamily.</text>
</comment>
<organism evidence="10 11">
    <name type="scientific">Diplodia corticola</name>
    <dbReference type="NCBI Taxonomy" id="236234"/>
    <lineage>
        <taxon>Eukaryota</taxon>
        <taxon>Fungi</taxon>
        <taxon>Dikarya</taxon>
        <taxon>Ascomycota</taxon>
        <taxon>Pezizomycotina</taxon>
        <taxon>Dothideomycetes</taxon>
        <taxon>Dothideomycetes incertae sedis</taxon>
        <taxon>Botryosphaeriales</taxon>
        <taxon>Botryosphaeriaceae</taxon>
        <taxon>Diplodia</taxon>
    </lineage>
</organism>
<keyword evidence="3" id="KW-1003">Cell membrane</keyword>
<keyword evidence="4 8" id="KW-0812">Transmembrane</keyword>
<accession>A0A1J9S1D9</accession>
<keyword evidence="11" id="KW-1185">Reference proteome</keyword>
<dbReference type="AlphaFoldDB" id="A0A1J9S1D9"/>
<evidence type="ECO:0000256" key="6">
    <source>
        <dbReference type="ARBA" id="ARBA00023136"/>
    </source>
</evidence>
<gene>
    <name evidence="10" type="ORF">BKCO1_27000109</name>
</gene>
<dbReference type="Pfam" id="PF07690">
    <property type="entry name" value="MFS_1"/>
    <property type="match status" value="1"/>
</dbReference>
<feature type="transmembrane region" description="Helical" evidence="8">
    <location>
        <begin position="69"/>
        <end position="89"/>
    </location>
</feature>
<sequence length="533" mass="58085">MGEPKTLGEKQPRPTRLLKRPALANGAPVTTAVLNWQYDGNGIPGDAFVVQWIVNDPGNPLFWKSWYKWFIALSVASTTLCVSFCSSAYSGGLEGIEKDLGASHELATVGLSLFVLGFGIGPLIWAPLGEMYGRRVVFFATFAALTAFNAGTAAARNIETVLILRFLGGTFGASPFTNAGGVIADIFNIRDRGFAMCIFAVAPFMGPVIGPLVGGFLGEIEGWRWIQGVMTIFSGVVWIFVSLAVPETYAPVLLRRRAAELSRLTGKLYLSKAETETENKPASLKDALYTNLSRPWILLFREPIVFLLSFYMAVIYGTLYMLFGAYPIVYQQYRGWTPGVAGLPFIGVAIGMLASVAYNIWVDNPRYMRLLDENNGKAPPEARLPPGLVGAVALPVGLFIFAWTNGPELPWAPSVIAGAPFGFAMVLVFLSIMNYLVDSYTIYAASVLAANSVFRAVFGAVFPLFTRQMYDGLGIHWASTIPAFLSLLCLPFPFLFYRLGERIRRKCKYSAIAAAASDSLQKSAGHSEPEQSV</sequence>
<dbReference type="PANTHER" id="PTHR23502:SF186">
    <property type="entry name" value="MAJOR FACILITATOR SUPERFAMILY (MFS) PROFILE DOMAIN-CONTAINING PROTEIN"/>
    <property type="match status" value="1"/>
</dbReference>
<evidence type="ECO:0000256" key="2">
    <source>
        <dbReference type="ARBA" id="ARBA00022448"/>
    </source>
</evidence>
<evidence type="ECO:0000256" key="3">
    <source>
        <dbReference type="ARBA" id="ARBA00022475"/>
    </source>
</evidence>
<dbReference type="Gene3D" id="1.20.1250.20">
    <property type="entry name" value="MFS general substrate transporter like domains"/>
    <property type="match status" value="1"/>
</dbReference>
<dbReference type="GO" id="GO:0022857">
    <property type="term" value="F:transmembrane transporter activity"/>
    <property type="evidence" value="ECO:0007669"/>
    <property type="project" value="InterPro"/>
</dbReference>
<dbReference type="SUPFAM" id="SSF103473">
    <property type="entry name" value="MFS general substrate transporter"/>
    <property type="match status" value="1"/>
</dbReference>
<evidence type="ECO:0000256" key="8">
    <source>
        <dbReference type="SAM" id="Phobius"/>
    </source>
</evidence>
<feature type="transmembrane region" description="Helical" evidence="8">
    <location>
        <begin position="409"/>
        <end position="430"/>
    </location>
</feature>
<dbReference type="EMBL" id="MNUE01000027">
    <property type="protein sequence ID" value="OJD33836.1"/>
    <property type="molecule type" value="Genomic_DNA"/>
</dbReference>
<feature type="transmembrane region" description="Helical" evidence="8">
    <location>
        <begin position="382"/>
        <end position="403"/>
    </location>
</feature>
<evidence type="ECO:0000256" key="4">
    <source>
        <dbReference type="ARBA" id="ARBA00022692"/>
    </source>
</evidence>
<feature type="transmembrane region" description="Helical" evidence="8">
    <location>
        <begin position="477"/>
        <end position="497"/>
    </location>
</feature>
<evidence type="ECO:0000256" key="7">
    <source>
        <dbReference type="ARBA" id="ARBA00038459"/>
    </source>
</evidence>
<comment type="caution">
    <text evidence="10">The sequence shown here is derived from an EMBL/GenBank/DDBJ whole genome shotgun (WGS) entry which is preliminary data.</text>
</comment>
<evidence type="ECO:0000256" key="5">
    <source>
        <dbReference type="ARBA" id="ARBA00022989"/>
    </source>
</evidence>
<keyword evidence="5 8" id="KW-1133">Transmembrane helix</keyword>
<dbReference type="InterPro" id="IPR036259">
    <property type="entry name" value="MFS_trans_sf"/>
</dbReference>
<evidence type="ECO:0000313" key="10">
    <source>
        <dbReference type="EMBL" id="OJD33836.1"/>
    </source>
</evidence>
<keyword evidence="6 8" id="KW-0472">Membrane</keyword>
<dbReference type="PANTHER" id="PTHR23502">
    <property type="entry name" value="MAJOR FACILITATOR SUPERFAMILY"/>
    <property type="match status" value="1"/>
</dbReference>
<feature type="transmembrane region" description="Helical" evidence="8">
    <location>
        <begin position="442"/>
        <end position="465"/>
    </location>
</feature>
<feature type="transmembrane region" description="Helical" evidence="8">
    <location>
        <begin position="225"/>
        <end position="246"/>
    </location>
</feature>
<proteinExistence type="inferred from homology"/>
<comment type="subcellular location">
    <subcellularLocation>
        <location evidence="1">Cell membrane</location>
        <topology evidence="1">Multi-pass membrane protein</topology>
    </subcellularLocation>
</comment>
<evidence type="ECO:0000256" key="1">
    <source>
        <dbReference type="ARBA" id="ARBA00004651"/>
    </source>
</evidence>
<dbReference type="InterPro" id="IPR011701">
    <property type="entry name" value="MFS"/>
</dbReference>
<dbReference type="STRING" id="236234.A0A1J9S1D9"/>
<feature type="transmembrane region" description="Helical" evidence="8">
    <location>
        <begin position="194"/>
        <end position="213"/>
    </location>
</feature>
<evidence type="ECO:0000259" key="9">
    <source>
        <dbReference type="PROSITE" id="PS50850"/>
    </source>
</evidence>
<evidence type="ECO:0000313" key="11">
    <source>
        <dbReference type="Proteomes" id="UP000183809"/>
    </source>
</evidence>
<dbReference type="GeneID" id="31013776"/>
<dbReference type="GO" id="GO:0005886">
    <property type="term" value="C:plasma membrane"/>
    <property type="evidence" value="ECO:0007669"/>
    <property type="project" value="UniProtKB-SubCell"/>
</dbReference>
<protein>
    <submittedName>
        <fullName evidence="10">Mfs multidrug transporter</fullName>
    </submittedName>
</protein>
<dbReference type="CDD" id="cd17323">
    <property type="entry name" value="MFS_Tpo1_MDR_like"/>
    <property type="match status" value="1"/>
</dbReference>
<name>A0A1J9S1D9_9PEZI</name>
<feature type="domain" description="Major facilitator superfamily (MFS) profile" evidence="9">
    <location>
        <begin position="71"/>
        <end position="501"/>
    </location>
</feature>
<feature type="transmembrane region" description="Helical" evidence="8">
    <location>
        <begin position="136"/>
        <end position="156"/>
    </location>
</feature>
<reference evidence="10 11" key="1">
    <citation type="submission" date="2016-10" db="EMBL/GenBank/DDBJ databases">
        <title>Proteomics and genomics reveal pathogen-plant mechanisms compatible with a hemibiotrophic lifestyle of Diplodia corticola.</title>
        <authorList>
            <person name="Fernandes I."/>
            <person name="De Jonge R."/>
            <person name="Van De Peer Y."/>
            <person name="Devreese B."/>
            <person name="Alves A."/>
            <person name="Esteves A.C."/>
        </authorList>
    </citation>
    <scope>NUCLEOTIDE SEQUENCE [LARGE SCALE GENOMIC DNA]</scope>
    <source>
        <strain evidence="10 11">CBS 112549</strain>
    </source>
</reference>
<dbReference type="RefSeq" id="XP_020130096.1">
    <property type="nucleotide sequence ID" value="XM_020273515.1"/>
</dbReference>
<feature type="transmembrane region" description="Helical" evidence="8">
    <location>
        <begin position="109"/>
        <end position="129"/>
    </location>
</feature>
<keyword evidence="2" id="KW-0813">Transport</keyword>
<feature type="transmembrane region" description="Helical" evidence="8">
    <location>
        <begin position="162"/>
        <end position="187"/>
    </location>
</feature>
<dbReference type="InterPro" id="IPR020846">
    <property type="entry name" value="MFS_dom"/>
</dbReference>
<dbReference type="PROSITE" id="PS50850">
    <property type="entry name" value="MFS"/>
    <property type="match status" value="1"/>
</dbReference>
<dbReference type="FunFam" id="1.20.1250.20:FF:000266">
    <property type="entry name" value="MFS multidrug transporter, putative"/>
    <property type="match status" value="1"/>
</dbReference>
<feature type="transmembrane region" description="Helical" evidence="8">
    <location>
        <begin position="341"/>
        <end position="361"/>
    </location>
</feature>
<feature type="transmembrane region" description="Helical" evidence="8">
    <location>
        <begin position="304"/>
        <end position="329"/>
    </location>
</feature>
<dbReference type="Proteomes" id="UP000183809">
    <property type="component" value="Unassembled WGS sequence"/>
</dbReference>